<dbReference type="RefSeq" id="WP_344594179.1">
    <property type="nucleotide sequence ID" value="NZ_BAAARW010000024.1"/>
</dbReference>
<gene>
    <name evidence="2" type="ORF">GCM10010191_65180</name>
</gene>
<dbReference type="EMBL" id="BAAARW010000024">
    <property type="protein sequence ID" value="GAA2440400.1"/>
    <property type="molecule type" value="Genomic_DNA"/>
</dbReference>
<sequence length="329" mass="34581">MAAMMISLRPSRPSTWAAIGIPWLLAYGLLQAYWELGHRPSELSPIGEDLVFLNGWGVVALCAAAGLLLAGMARPRLSGAPRRVLLLAAWAAALTLVAVAAMALLDVVGGLLPGLGIEFFPLGALSRAGCLGGGAIVGLAALSYQRRTRDGCAVCGRAQDSPTAPTGMPAWAFAAAYGAVAGCVVRIGAQLAVGLDRSPLASDVSALLFEIGFLLGGCLLPLSLVHSWGRTWPRRFPGLGGRPVPRRMVLWPAAGVSAGLIVYFGLTLLQMISERLRGRNPFPPSGGLDLPETFFWFAVPAYLVWGIGMAVAALAYHRLTRPSCRECGR</sequence>
<reference evidence="2 3" key="1">
    <citation type="journal article" date="2019" name="Int. J. Syst. Evol. Microbiol.">
        <title>The Global Catalogue of Microorganisms (GCM) 10K type strain sequencing project: providing services to taxonomists for standard genome sequencing and annotation.</title>
        <authorList>
            <consortium name="The Broad Institute Genomics Platform"/>
            <consortium name="The Broad Institute Genome Sequencing Center for Infectious Disease"/>
            <person name="Wu L."/>
            <person name="Ma J."/>
        </authorList>
    </citation>
    <scope>NUCLEOTIDE SEQUENCE [LARGE SCALE GENOMIC DNA]</scope>
    <source>
        <strain evidence="2 3">JCM 3325</strain>
    </source>
</reference>
<proteinExistence type="predicted"/>
<feature type="transmembrane region" description="Helical" evidence="1">
    <location>
        <begin position="205"/>
        <end position="228"/>
    </location>
</feature>
<evidence type="ECO:0008006" key="4">
    <source>
        <dbReference type="Google" id="ProtNLM"/>
    </source>
</evidence>
<keyword evidence="1" id="KW-0812">Transmembrane</keyword>
<evidence type="ECO:0000256" key="1">
    <source>
        <dbReference type="SAM" id="Phobius"/>
    </source>
</evidence>
<accession>A0ABN3JV74</accession>
<organism evidence="2 3">
    <name type="scientific">Actinomadura vinacea</name>
    <dbReference type="NCBI Taxonomy" id="115336"/>
    <lineage>
        <taxon>Bacteria</taxon>
        <taxon>Bacillati</taxon>
        <taxon>Actinomycetota</taxon>
        <taxon>Actinomycetes</taxon>
        <taxon>Streptosporangiales</taxon>
        <taxon>Thermomonosporaceae</taxon>
        <taxon>Actinomadura</taxon>
    </lineage>
</organism>
<feature type="transmembrane region" description="Helical" evidence="1">
    <location>
        <begin position="249"/>
        <end position="273"/>
    </location>
</feature>
<dbReference type="Proteomes" id="UP001501231">
    <property type="component" value="Unassembled WGS sequence"/>
</dbReference>
<name>A0ABN3JV74_9ACTN</name>
<keyword evidence="1" id="KW-1133">Transmembrane helix</keyword>
<evidence type="ECO:0000313" key="3">
    <source>
        <dbReference type="Proteomes" id="UP001501231"/>
    </source>
</evidence>
<protein>
    <recommendedName>
        <fullName evidence="4">DUF3995 domain-containing protein</fullName>
    </recommendedName>
</protein>
<evidence type="ECO:0000313" key="2">
    <source>
        <dbReference type="EMBL" id="GAA2440400.1"/>
    </source>
</evidence>
<feature type="transmembrane region" description="Helical" evidence="1">
    <location>
        <begin position="170"/>
        <end position="193"/>
    </location>
</feature>
<keyword evidence="1" id="KW-0472">Membrane</keyword>
<keyword evidence="3" id="KW-1185">Reference proteome</keyword>
<feature type="transmembrane region" description="Helical" evidence="1">
    <location>
        <begin position="293"/>
        <end position="316"/>
    </location>
</feature>
<feature type="transmembrane region" description="Helical" evidence="1">
    <location>
        <begin position="14"/>
        <end position="34"/>
    </location>
</feature>
<feature type="transmembrane region" description="Helical" evidence="1">
    <location>
        <begin position="84"/>
        <end position="105"/>
    </location>
</feature>
<comment type="caution">
    <text evidence="2">The sequence shown here is derived from an EMBL/GenBank/DDBJ whole genome shotgun (WGS) entry which is preliminary data.</text>
</comment>
<feature type="transmembrane region" description="Helical" evidence="1">
    <location>
        <begin position="125"/>
        <end position="144"/>
    </location>
</feature>
<feature type="transmembrane region" description="Helical" evidence="1">
    <location>
        <begin position="54"/>
        <end position="72"/>
    </location>
</feature>